<comment type="caution">
    <text evidence="1">The sequence shown here is derived from an EMBL/GenBank/DDBJ whole genome shotgun (WGS) entry which is preliminary data.</text>
</comment>
<dbReference type="InParanoid" id="A0A024GH19"/>
<reference evidence="1 2" key="1">
    <citation type="submission" date="2012-05" db="EMBL/GenBank/DDBJ databases">
        <title>Recombination and specialization in a pathogen metapopulation.</title>
        <authorList>
            <person name="Gardiner A."/>
            <person name="Kemen E."/>
            <person name="Schultz-Larsen T."/>
            <person name="MacLean D."/>
            <person name="Van Oosterhout C."/>
            <person name="Jones J.D.G."/>
        </authorList>
    </citation>
    <scope>NUCLEOTIDE SEQUENCE [LARGE SCALE GENOMIC DNA]</scope>
    <source>
        <strain evidence="1 2">Ac Nc2</strain>
    </source>
</reference>
<dbReference type="EMBL" id="CAIX01000103">
    <property type="protein sequence ID" value="CCI45642.1"/>
    <property type="molecule type" value="Genomic_DNA"/>
</dbReference>
<keyword evidence="2" id="KW-1185">Reference proteome</keyword>
<accession>A0A024GH19</accession>
<dbReference type="Proteomes" id="UP000053237">
    <property type="component" value="Unassembled WGS sequence"/>
</dbReference>
<sequence length="217" mass="25056">MDTSVVETNGEEIASKSEQKLVYIALTVKKDVCESTHHLLIWEKPEYSLQADRFFKLLADSTRIEITRNALYRVQIYLEPQSRDHSSYVLEWNGLEVSMGELLLSKSNHLNDKACSFVRSFQQPTRAPTLMALSSQEAKTVSPSMTSSACTTQRALFNHQPVIRIKRWCVCELPMMRFDTLVLRRKRNPLAKMYGKRALWGRMIIEVVHETDKVIFS</sequence>
<proteinExistence type="predicted"/>
<gene>
    <name evidence="1" type="ORF">BN9_065390</name>
</gene>
<organism evidence="1 2">
    <name type="scientific">Albugo candida</name>
    <dbReference type="NCBI Taxonomy" id="65357"/>
    <lineage>
        <taxon>Eukaryota</taxon>
        <taxon>Sar</taxon>
        <taxon>Stramenopiles</taxon>
        <taxon>Oomycota</taxon>
        <taxon>Peronosporomycetes</taxon>
        <taxon>Albuginales</taxon>
        <taxon>Albuginaceae</taxon>
        <taxon>Albugo</taxon>
    </lineage>
</organism>
<evidence type="ECO:0000313" key="1">
    <source>
        <dbReference type="EMBL" id="CCI45642.1"/>
    </source>
</evidence>
<name>A0A024GH19_9STRA</name>
<protein>
    <submittedName>
        <fullName evidence="1">Uncharacterized protein</fullName>
    </submittedName>
</protein>
<dbReference type="AlphaFoldDB" id="A0A024GH19"/>
<evidence type="ECO:0000313" key="2">
    <source>
        <dbReference type="Proteomes" id="UP000053237"/>
    </source>
</evidence>